<evidence type="ECO:0000313" key="2">
    <source>
        <dbReference type="Proteomes" id="UP000309997"/>
    </source>
</evidence>
<feature type="non-terminal residue" evidence="1">
    <location>
        <position position="55"/>
    </location>
</feature>
<reference evidence="1 2" key="1">
    <citation type="journal article" date="2024" name="Plant Biotechnol. J.">
        <title>Genome and CRISPR/Cas9 system of a widespread forest tree (Populus alba) in the world.</title>
        <authorList>
            <person name="Liu Y.J."/>
            <person name="Jiang P.F."/>
            <person name="Han X.M."/>
            <person name="Li X.Y."/>
            <person name="Wang H.M."/>
            <person name="Wang Y.J."/>
            <person name="Wang X.X."/>
            <person name="Zeng Q.Y."/>
        </authorList>
    </citation>
    <scope>NUCLEOTIDE SEQUENCE [LARGE SCALE GENOMIC DNA]</scope>
    <source>
        <strain evidence="2">cv. PAL-ZL1</strain>
    </source>
</reference>
<evidence type="ECO:0000313" key="1">
    <source>
        <dbReference type="EMBL" id="KAL3583289.1"/>
    </source>
</evidence>
<sequence length="55" mass="6192">MGGRLLILNKRPCVSWLPRAVIFHIQKPSPVDCNSMFKFDGNNSDLDAIFITLDS</sequence>
<dbReference type="Proteomes" id="UP000309997">
    <property type="component" value="Unassembled WGS sequence"/>
</dbReference>
<protein>
    <submittedName>
        <fullName evidence="1">Uncharacterized protein</fullName>
    </submittedName>
</protein>
<keyword evidence="2" id="KW-1185">Reference proteome</keyword>
<proteinExistence type="predicted"/>
<accession>A0ACC4BXA7</accession>
<comment type="caution">
    <text evidence="1">The sequence shown here is derived from an EMBL/GenBank/DDBJ whole genome shotgun (WGS) entry which is preliminary data.</text>
</comment>
<organism evidence="1 2">
    <name type="scientific">Populus alba</name>
    <name type="common">White poplar</name>
    <dbReference type="NCBI Taxonomy" id="43335"/>
    <lineage>
        <taxon>Eukaryota</taxon>
        <taxon>Viridiplantae</taxon>
        <taxon>Streptophyta</taxon>
        <taxon>Embryophyta</taxon>
        <taxon>Tracheophyta</taxon>
        <taxon>Spermatophyta</taxon>
        <taxon>Magnoliopsida</taxon>
        <taxon>eudicotyledons</taxon>
        <taxon>Gunneridae</taxon>
        <taxon>Pentapetalae</taxon>
        <taxon>rosids</taxon>
        <taxon>fabids</taxon>
        <taxon>Malpighiales</taxon>
        <taxon>Salicaceae</taxon>
        <taxon>Saliceae</taxon>
        <taxon>Populus</taxon>
    </lineage>
</organism>
<gene>
    <name evidence="1" type="ORF">D5086_014350</name>
</gene>
<name>A0ACC4BXA7_POPAL</name>
<dbReference type="EMBL" id="RCHU02000007">
    <property type="protein sequence ID" value="KAL3583289.1"/>
    <property type="molecule type" value="Genomic_DNA"/>
</dbReference>